<dbReference type="EMBL" id="JBICCN010000027">
    <property type="protein sequence ID" value="KAL3101024.1"/>
    <property type="molecule type" value="Genomic_DNA"/>
</dbReference>
<feature type="region of interest" description="Disordered" evidence="1">
    <location>
        <begin position="658"/>
        <end position="701"/>
    </location>
</feature>
<sequence length="959" mass="107460">MQLEAEDDESITFKCRGSAHCPYRMIFYHRQSAIYIRHAHSHDAIVPIVGISRRSGEKGTTDDANFSSSSSANIDNAQQQTTKARVRFSDLCGNNSNDEKFGMEENGGKEREEEEEEEEERTMLEEDMEEEEERMEEEEDNAKEQIRPNSTARHRTPKGAVRCKKRNGHFRYWLPLGKISGAIDEVCREVCQLHYVHKSGIAKNGKFCFRCSNVKCNYKTMVDANKHMLYCRSAHNHPLPTDQQDNNHPSSPPSPSSPAAATFSPRALVRLTLSSPCSAASASALSQPPPAIVNARNSCRDEWRVLASGVYGQRAILALCTKHSLKLLTMRRQTSSYLRCAQFGNACPYRVLWRRSDGRVYHRQRHNHAVPFSDSGSNDNSTRKQQQKRRTAKAQNGVGKMPLGVSSSSDSMVTSVSDETVSAASPPSASFVDKLGKRWTFLAKLAVFGGAAGGSSVSPTPNFNTSSGSRSTRSMSAAAASAPAAALAQTSPPSLAPPRAAVPNPLEQQLEQLCAERHLSRSRLSSSATRIWLHCAQQRQPDVACPYRVVVHMPEGTVYHRLQHNHPVPYNLSPERENDQNGHNANNDNNVTVNRCCSSETSKSLSSPPSPVSRRRPETRSIAKKLAKNVRSIGTAARRRHMRRQAFVKARAAVFETGAQRQNEEAGQRHYEEEEEGIDEEATSLSSTDTDQSAYDSDHSAAYRPRTKRTAFGNKFEVRIKRSAFVKARASISSGVQADQQPELKIVTKTEEGSPSVYKFASKNWHFLTDEIWNKKALTDFCKENMLRVAGGIITNTYRNRLICVRSGCPFRALWLNRQGLVYGLRKHNHSMTPKIPLIVKDEPIDEQFKLADLEKEIQALAQRLSLLFRIENDVFVLMLPTEEGDQWLSRLLMLRDDNSSIRLAEFTGSSEAFAEKAEHWLKSDFDGQQQLMEALDAKCVEYFQQQKMAQDEANFLTD</sequence>
<protein>
    <submittedName>
        <fullName evidence="2">Uncharacterized protein</fullName>
    </submittedName>
</protein>
<feature type="compositionally biased region" description="Acidic residues" evidence="1">
    <location>
        <begin position="112"/>
        <end position="141"/>
    </location>
</feature>
<keyword evidence="3" id="KW-1185">Reference proteome</keyword>
<feature type="compositionally biased region" description="Polar residues" evidence="1">
    <location>
        <begin position="683"/>
        <end position="695"/>
    </location>
</feature>
<feature type="compositionally biased region" description="Basic and acidic residues" evidence="1">
    <location>
        <begin position="662"/>
        <end position="672"/>
    </location>
</feature>
<feature type="compositionally biased region" description="Acidic residues" evidence="1">
    <location>
        <begin position="673"/>
        <end position="682"/>
    </location>
</feature>
<evidence type="ECO:0000313" key="2">
    <source>
        <dbReference type="EMBL" id="KAL3101024.1"/>
    </source>
</evidence>
<feature type="region of interest" description="Disordered" evidence="1">
    <location>
        <begin position="452"/>
        <end position="498"/>
    </location>
</feature>
<feature type="region of interest" description="Disordered" evidence="1">
    <location>
        <begin position="565"/>
        <end position="641"/>
    </location>
</feature>
<feature type="region of interest" description="Disordered" evidence="1">
    <location>
        <begin position="54"/>
        <end position="159"/>
    </location>
</feature>
<accession>A0ABD2KDK9</accession>
<dbReference type="AlphaFoldDB" id="A0ABD2KDK9"/>
<dbReference type="Proteomes" id="UP001620645">
    <property type="component" value="Unassembled WGS sequence"/>
</dbReference>
<gene>
    <name evidence="2" type="ORF">niasHS_001484</name>
</gene>
<organism evidence="2 3">
    <name type="scientific">Heterodera schachtii</name>
    <name type="common">Sugarbeet cyst nematode worm</name>
    <name type="synonym">Tylenchus schachtii</name>
    <dbReference type="NCBI Taxonomy" id="97005"/>
    <lineage>
        <taxon>Eukaryota</taxon>
        <taxon>Metazoa</taxon>
        <taxon>Ecdysozoa</taxon>
        <taxon>Nematoda</taxon>
        <taxon>Chromadorea</taxon>
        <taxon>Rhabditida</taxon>
        <taxon>Tylenchina</taxon>
        <taxon>Tylenchomorpha</taxon>
        <taxon>Tylenchoidea</taxon>
        <taxon>Heteroderidae</taxon>
        <taxon>Heteroderinae</taxon>
        <taxon>Heterodera</taxon>
    </lineage>
</organism>
<name>A0ABD2KDK9_HETSC</name>
<proteinExistence type="predicted"/>
<evidence type="ECO:0000256" key="1">
    <source>
        <dbReference type="SAM" id="MobiDB-lite"/>
    </source>
</evidence>
<feature type="compositionally biased region" description="Low complexity" evidence="1">
    <location>
        <begin position="62"/>
        <end position="80"/>
    </location>
</feature>
<feature type="compositionally biased region" description="Basic and acidic residues" evidence="1">
    <location>
        <begin position="97"/>
        <end position="111"/>
    </location>
</feature>
<feature type="compositionally biased region" description="Low complexity" evidence="1">
    <location>
        <begin position="466"/>
        <end position="493"/>
    </location>
</feature>
<feature type="region of interest" description="Disordered" evidence="1">
    <location>
        <begin position="368"/>
        <end position="412"/>
    </location>
</feature>
<comment type="caution">
    <text evidence="2">The sequence shown here is derived from an EMBL/GenBank/DDBJ whole genome shotgun (WGS) entry which is preliminary data.</text>
</comment>
<reference evidence="2 3" key="1">
    <citation type="submission" date="2024-10" db="EMBL/GenBank/DDBJ databases">
        <authorList>
            <person name="Kim D."/>
        </authorList>
    </citation>
    <scope>NUCLEOTIDE SEQUENCE [LARGE SCALE GENOMIC DNA]</scope>
    <source>
        <strain evidence="2">Taebaek</strain>
    </source>
</reference>
<feature type="compositionally biased region" description="Low complexity" evidence="1">
    <location>
        <begin position="581"/>
        <end position="607"/>
    </location>
</feature>
<feature type="region of interest" description="Disordered" evidence="1">
    <location>
        <begin position="236"/>
        <end position="261"/>
    </location>
</feature>
<evidence type="ECO:0000313" key="3">
    <source>
        <dbReference type="Proteomes" id="UP001620645"/>
    </source>
</evidence>